<evidence type="ECO:0000256" key="1">
    <source>
        <dbReference type="SAM" id="MobiDB-lite"/>
    </source>
</evidence>
<protein>
    <submittedName>
        <fullName evidence="2">Uncharacterized protein</fullName>
    </submittedName>
</protein>
<feature type="compositionally biased region" description="Basic and acidic residues" evidence="1">
    <location>
        <begin position="26"/>
        <end position="46"/>
    </location>
</feature>
<name>A0AA36JAM2_9DINO</name>
<feature type="compositionally biased region" description="Pro residues" evidence="1">
    <location>
        <begin position="312"/>
        <end position="322"/>
    </location>
</feature>
<evidence type="ECO:0000313" key="2">
    <source>
        <dbReference type="EMBL" id="CAJ1402692.1"/>
    </source>
</evidence>
<gene>
    <name evidence="2" type="ORF">EVOR1521_LOCUS25517</name>
</gene>
<evidence type="ECO:0000313" key="3">
    <source>
        <dbReference type="Proteomes" id="UP001178507"/>
    </source>
</evidence>
<feature type="region of interest" description="Disordered" evidence="1">
    <location>
        <begin position="295"/>
        <end position="349"/>
    </location>
</feature>
<dbReference type="Proteomes" id="UP001178507">
    <property type="component" value="Unassembled WGS sequence"/>
</dbReference>
<feature type="compositionally biased region" description="Basic and acidic residues" evidence="1">
    <location>
        <begin position="295"/>
        <end position="307"/>
    </location>
</feature>
<dbReference type="AlphaFoldDB" id="A0AA36JAM2"/>
<feature type="region of interest" description="Disordered" evidence="1">
    <location>
        <begin position="1"/>
        <end position="69"/>
    </location>
</feature>
<accession>A0AA36JAM2</accession>
<sequence>MASLELRSGWRNLQEKPLVRFGSRSEAGRARGEGRGGGEEEAEQLHFGRAATPSPAASPTTSPRAPCATSVAPVVVQPVVLPPASRRQPRQPLAPQTAPKLPSREPNISPVQLGAEIRAAQLRSRVPSWPSVVLEPTAKMAYPAEPTTFTAPSAPSAASTASAASAPSAASAAVQAAQGSPRQREWSLLTTPQAHFEHLDVPDAQAKECLRLATDVDAVLRQAEHRLGTRTQTPLWAERRLLSPSFQSPSDPSPASPRTPSDGRAQPRQKARRRLQGEDFELVALAWSTWTSIRGKAEEQEEAKAEAEVPAPAAPAPAPAPVAPAAAPVAPGAPGAPAPAAVAPGAPAPAARGTRALVGRLLAQQEQLLLRAALTAWSGAALLRRNAKESEEWRCALETSVGRTCVRYAVLANAGLACVRICQETAGLAAGPSAPGGGCWRRSGRAAWRGTAGRRRRRSGRRKRWRGESFAWTTGERDAASHRRHERLQARRPRRLLRQVRRCLRAGSLVRGIAKL</sequence>
<feature type="region of interest" description="Disordered" evidence="1">
    <location>
        <begin position="82"/>
        <end position="109"/>
    </location>
</feature>
<reference evidence="2" key="1">
    <citation type="submission" date="2023-08" db="EMBL/GenBank/DDBJ databases">
        <authorList>
            <person name="Chen Y."/>
            <person name="Shah S."/>
            <person name="Dougan E. K."/>
            <person name="Thang M."/>
            <person name="Chan C."/>
        </authorList>
    </citation>
    <scope>NUCLEOTIDE SEQUENCE</scope>
</reference>
<dbReference type="EMBL" id="CAUJNA010003463">
    <property type="protein sequence ID" value="CAJ1402692.1"/>
    <property type="molecule type" value="Genomic_DNA"/>
</dbReference>
<proteinExistence type="predicted"/>
<keyword evidence="3" id="KW-1185">Reference proteome</keyword>
<feature type="compositionally biased region" description="Low complexity" evidence="1">
    <location>
        <begin position="50"/>
        <end position="69"/>
    </location>
</feature>
<comment type="caution">
    <text evidence="2">The sequence shown here is derived from an EMBL/GenBank/DDBJ whole genome shotgun (WGS) entry which is preliminary data.</text>
</comment>
<feature type="region of interest" description="Disordered" evidence="1">
    <location>
        <begin position="243"/>
        <end position="275"/>
    </location>
</feature>
<feature type="compositionally biased region" description="Low complexity" evidence="1">
    <location>
        <begin position="323"/>
        <end position="349"/>
    </location>
</feature>
<organism evidence="2 3">
    <name type="scientific">Effrenium voratum</name>
    <dbReference type="NCBI Taxonomy" id="2562239"/>
    <lineage>
        <taxon>Eukaryota</taxon>
        <taxon>Sar</taxon>
        <taxon>Alveolata</taxon>
        <taxon>Dinophyceae</taxon>
        <taxon>Suessiales</taxon>
        <taxon>Symbiodiniaceae</taxon>
        <taxon>Effrenium</taxon>
    </lineage>
</organism>